<evidence type="ECO:0000313" key="3">
    <source>
        <dbReference type="EMBL" id="CUO15816.1"/>
    </source>
</evidence>
<dbReference type="GO" id="GO:0003677">
    <property type="term" value="F:DNA binding"/>
    <property type="evidence" value="ECO:0007669"/>
    <property type="project" value="InterPro"/>
</dbReference>
<dbReference type="Pfam" id="PF02452">
    <property type="entry name" value="PemK_toxin"/>
    <property type="match status" value="1"/>
</dbReference>
<organism evidence="3 5">
    <name type="scientific">Enterocloster clostridioformis</name>
    <dbReference type="NCBI Taxonomy" id="1531"/>
    <lineage>
        <taxon>Bacteria</taxon>
        <taxon>Bacillati</taxon>
        <taxon>Bacillota</taxon>
        <taxon>Clostridia</taxon>
        <taxon>Lachnospirales</taxon>
        <taxon>Lachnospiraceae</taxon>
        <taxon>Enterocloster</taxon>
    </lineage>
</organism>
<dbReference type="Gene3D" id="2.30.30.110">
    <property type="match status" value="1"/>
</dbReference>
<comment type="similarity">
    <text evidence="1">Belongs to the PemK/MazF family.</text>
</comment>
<name>A0A174CW55_9FIRM</name>
<keyword evidence="3" id="KW-0378">Hydrolase</keyword>
<dbReference type="PANTHER" id="PTHR33988:SF2">
    <property type="entry name" value="ENDORIBONUCLEASE MAZF"/>
    <property type="match status" value="1"/>
</dbReference>
<sequence length="142" mass="15637">MYRENKNMNQDAHQTILRGDLYYADLSPVVGSEQGGVRPVLVIQNDVGNKYSPTVIVAAITSRSTKAAIPTHVCIRRMRSGLKQDSTVLAEQIRTIDRNRLKEYIGHLDSGQMAGIEQAMVTSLGLGHLTGNMGQVFFPSYS</sequence>
<dbReference type="EMBL" id="CZAB01000003">
    <property type="protein sequence ID" value="CUO15816.1"/>
    <property type="molecule type" value="Genomic_DNA"/>
</dbReference>
<dbReference type="SUPFAM" id="SSF50118">
    <property type="entry name" value="Cell growth inhibitor/plasmid maintenance toxic component"/>
    <property type="match status" value="1"/>
</dbReference>
<reference evidence="4 6" key="2">
    <citation type="submission" date="2018-06" db="EMBL/GenBank/DDBJ databases">
        <authorList>
            <consortium name="Pathogen Informatics"/>
            <person name="Doyle S."/>
        </authorList>
    </citation>
    <scope>NUCLEOTIDE SEQUENCE [LARGE SCALE GENOMIC DNA]</scope>
    <source>
        <strain evidence="4 6">NCTC11224</strain>
    </source>
</reference>
<dbReference type="GO" id="GO:0016075">
    <property type="term" value="P:rRNA catabolic process"/>
    <property type="evidence" value="ECO:0007669"/>
    <property type="project" value="TreeGrafter"/>
</dbReference>
<dbReference type="AlphaFoldDB" id="A0A174CW55"/>
<accession>A0A174CW55</accession>
<dbReference type="InterPro" id="IPR011067">
    <property type="entry name" value="Plasmid_toxin/cell-grow_inhib"/>
</dbReference>
<dbReference type="GO" id="GO:0006402">
    <property type="term" value="P:mRNA catabolic process"/>
    <property type="evidence" value="ECO:0007669"/>
    <property type="project" value="TreeGrafter"/>
</dbReference>
<gene>
    <name evidence="3" type="primary">ndoA_1</name>
    <name evidence="3" type="ORF">ERS852480_00539</name>
    <name evidence="4" type="ORF">NCTC11224_01144</name>
</gene>
<evidence type="ECO:0000256" key="1">
    <source>
        <dbReference type="ARBA" id="ARBA00007521"/>
    </source>
</evidence>
<dbReference type="InterPro" id="IPR003477">
    <property type="entry name" value="PemK-like"/>
</dbReference>
<dbReference type="EMBL" id="UAVW01000001">
    <property type="protein sequence ID" value="SQB04724.1"/>
    <property type="molecule type" value="Genomic_DNA"/>
</dbReference>
<dbReference type="Proteomes" id="UP000251853">
    <property type="component" value="Unassembled WGS sequence"/>
</dbReference>
<dbReference type="EC" id="3.1.-.-" evidence="3"/>
<dbReference type="GO" id="GO:0016787">
    <property type="term" value="F:hydrolase activity"/>
    <property type="evidence" value="ECO:0007669"/>
    <property type="project" value="UniProtKB-KW"/>
</dbReference>
<evidence type="ECO:0000313" key="6">
    <source>
        <dbReference type="Proteomes" id="UP000251853"/>
    </source>
</evidence>
<proteinExistence type="inferred from homology"/>
<keyword evidence="2" id="KW-1277">Toxin-antitoxin system</keyword>
<dbReference type="Proteomes" id="UP000095512">
    <property type="component" value="Unassembled WGS sequence"/>
</dbReference>
<protein>
    <submittedName>
        <fullName evidence="3">Transcriptional modulator of MazE/toxin MazF</fullName>
        <ecNumber evidence="3">3.1.-.-</ecNumber>
    </submittedName>
</protein>
<dbReference type="RefSeq" id="WP_022200917.1">
    <property type="nucleotide sequence ID" value="NZ_CATYWZ010000035.1"/>
</dbReference>
<keyword evidence="6" id="KW-1185">Reference proteome</keyword>
<reference evidence="3 5" key="1">
    <citation type="submission" date="2015-09" db="EMBL/GenBank/DDBJ databases">
        <authorList>
            <consortium name="Pathogen Informatics"/>
        </authorList>
    </citation>
    <scope>NUCLEOTIDE SEQUENCE [LARGE SCALE GENOMIC DNA]</scope>
    <source>
        <strain evidence="3 5">2789STDY5834865</strain>
    </source>
</reference>
<evidence type="ECO:0000313" key="5">
    <source>
        <dbReference type="Proteomes" id="UP000095512"/>
    </source>
</evidence>
<dbReference type="GO" id="GO:0004521">
    <property type="term" value="F:RNA endonuclease activity"/>
    <property type="evidence" value="ECO:0007669"/>
    <property type="project" value="TreeGrafter"/>
</dbReference>
<dbReference type="PANTHER" id="PTHR33988">
    <property type="entry name" value="ENDORIBONUCLEASE MAZF-RELATED"/>
    <property type="match status" value="1"/>
</dbReference>
<evidence type="ECO:0000313" key="4">
    <source>
        <dbReference type="EMBL" id="SQB04724.1"/>
    </source>
</evidence>
<evidence type="ECO:0000256" key="2">
    <source>
        <dbReference type="ARBA" id="ARBA00022649"/>
    </source>
</evidence>